<dbReference type="Proteomes" id="UP000533905">
    <property type="component" value="Unassembled WGS sequence"/>
</dbReference>
<comment type="similarity">
    <text evidence="3">Belongs to the methyl-accepting chemotaxis (MCP) protein family.</text>
</comment>
<evidence type="ECO:0000256" key="5">
    <source>
        <dbReference type="SAM" id="MobiDB-lite"/>
    </source>
</evidence>
<dbReference type="Pfam" id="PF12729">
    <property type="entry name" value="4HB_MCP_1"/>
    <property type="match status" value="1"/>
</dbReference>
<feature type="transmembrane region" description="Helical" evidence="6">
    <location>
        <begin position="12"/>
        <end position="33"/>
    </location>
</feature>
<keyword evidence="6" id="KW-0472">Membrane</keyword>
<dbReference type="AlphaFoldDB" id="A0A7Y2JX02"/>
<organism evidence="9 10">
    <name type="scientific">Telluria aromaticivorans</name>
    <dbReference type="NCBI Taxonomy" id="2725995"/>
    <lineage>
        <taxon>Bacteria</taxon>
        <taxon>Pseudomonadati</taxon>
        <taxon>Pseudomonadota</taxon>
        <taxon>Betaproteobacteria</taxon>
        <taxon>Burkholderiales</taxon>
        <taxon>Oxalobacteraceae</taxon>
        <taxon>Telluria group</taxon>
        <taxon>Telluria</taxon>
    </lineage>
</organism>
<evidence type="ECO:0000256" key="1">
    <source>
        <dbReference type="ARBA" id="ARBA00004370"/>
    </source>
</evidence>
<dbReference type="SUPFAM" id="SSF58104">
    <property type="entry name" value="Methyl-accepting chemotaxis protein (MCP) signaling domain"/>
    <property type="match status" value="1"/>
</dbReference>
<feature type="transmembrane region" description="Helical" evidence="6">
    <location>
        <begin position="191"/>
        <end position="211"/>
    </location>
</feature>
<feature type="region of interest" description="Disordered" evidence="5">
    <location>
        <begin position="539"/>
        <end position="574"/>
    </location>
</feature>
<dbReference type="GO" id="GO:0005886">
    <property type="term" value="C:plasma membrane"/>
    <property type="evidence" value="ECO:0007669"/>
    <property type="project" value="TreeGrafter"/>
</dbReference>
<feature type="domain" description="Methyl-accepting transducer" evidence="7">
    <location>
        <begin position="274"/>
        <end position="503"/>
    </location>
</feature>
<evidence type="ECO:0000313" key="10">
    <source>
        <dbReference type="Proteomes" id="UP000533905"/>
    </source>
</evidence>
<dbReference type="SMART" id="SM00283">
    <property type="entry name" value="MA"/>
    <property type="match status" value="1"/>
</dbReference>
<comment type="subcellular location">
    <subcellularLocation>
        <location evidence="1">Membrane</location>
    </subcellularLocation>
</comment>
<keyword evidence="10" id="KW-1185">Reference proteome</keyword>
<sequence>MRTLNNFPIGIRLAAGFALTLLMAVMIAATGMWRLDQVATSARDTLATPLAKERMIAEWYTQIFGAVRRTAAIVKSSDPGLTAYFKEDAAVTAKAAADLVKQIEPLIAGDKETALFKRIQDQRKAYGAARDNAVKAKAEGNQELADKILDEAFTPTAKVYQESIHELVALQRENIAATAADIDATARRGNFIIGGLTTAAVVLGALFSWMLTLGITRPIREAVQAAETVAAGDLTVRIGAGLDATRRDETGALLRALGNMNDSLAKIVSEVRSGTDTIGTASGEIAAGSLDLSSRTEQQAASLEETAASMEELTGTVRQNADNARQANQLAVTASSVATQAGDVVGQVIATMGSINESSRKIVDIIGVIDGIAFQTNILALNAAVEAARAGEQGRGFAVVASEVRTLAQRSAAAAKEIKTLIGDSVAKVDAGTKLVDQTGETMDQVVASIRRVTDIVAEISSASQEQIHGIDQVNQAIGLMDESTQQNAALVEESAAAAGSLQDQASRLAQLVNVFKLDARMAAPVTPAAPALSRSLVAPARPAARKPASKKPAPAAGKPAAPVAAGADEWETF</sequence>
<proteinExistence type="inferred from homology"/>
<dbReference type="InterPro" id="IPR004089">
    <property type="entry name" value="MCPsignal_dom"/>
</dbReference>
<keyword evidence="4" id="KW-0807">Transducer</keyword>
<dbReference type="Gene3D" id="1.10.287.950">
    <property type="entry name" value="Methyl-accepting chemotaxis protein"/>
    <property type="match status" value="1"/>
</dbReference>
<evidence type="ECO:0000259" key="7">
    <source>
        <dbReference type="PROSITE" id="PS50111"/>
    </source>
</evidence>
<dbReference type="EMBL" id="JABAIV010000002">
    <property type="protein sequence ID" value="NNG22476.1"/>
    <property type="molecule type" value="Genomic_DNA"/>
</dbReference>
<evidence type="ECO:0000313" key="9">
    <source>
        <dbReference type="EMBL" id="NNG22476.1"/>
    </source>
</evidence>
<keyword evidence="6" id="KW-1133">Transmembrane helix</keyword>
<protein>
    <submittedName>
        <fullName evidence="9">HAMP domain-containing protein</fullName>
    </submittedName>
</protein>
<feature type="domain" description="HAMP" evidence="8">
    <location>
        <begin position="213"/>
        <end position="269"/>
    </location>
</feature>
<gene>
    <name evidence="9" type="ORF">HGB41_05600</name>
</gene>
<feature type="compositionally biased region" description="Low complexity" evidence="5">
    <location>
        <begin position="551"/>
        <end position="568"/>
    </location>
</feature>
<dbReference type="PROSITE" id="PS50885">
    <property type="entry name" value="HAMP"/>
    <property type="match status" value="1"/>
</dbReference>
<dbReference type="PROSITE" id="PS50111">
    <property type="entry name" value="CHEMOTAXIS_TRANSDUC_2"/>
    <property type="match status" value="1"/>
</dbReference>
<dbReference type="InterPro" id="IPR003660">
    <property type="entry name" value="HAMP_dom"/>
</dbReference>
<evidence type="ECO:0000256" key="6">
    <source>
        <dbReference type="SAM" id="Phobius"/>
    </source>
</evidence>
<evidence type="ECO:0000256" key="3">
    <source>
        <dbReference type="ARBA" id="ARBA00029447"/>
    </source>
</evidence>
<keyword evidence="6" id="KW-0812">Transmembrane</keyword>
<keyword evidence="2" id="KW-0488">Methylation</keyword>
<dbReference type="GO" id="GO:0007165">
    <property type="term" value="P:signal transduction"/>
    <property type="evidence" value="ECO:0007669"/>
    <property type="project" value="UniProtKB-KW"/>
</dbReference>
<dbReference type="PANTHER" id="PTHR43531:SF14">
    <property type="entry name" value="METHYL-ACCEPTING CHEMOTAXIS PROTEIN I-RELATED"/>
    <property type="match status" value="1"/>
</dbReference>
<comment type="caution">
    <text evidence="9">The sequence shown here is derived from an EMBL/GenBank/DDBJ whole genome shotgun (WGS) entry which is preliminary data.</text>
</comment>
<dbReference type="RefSeq" id="WP_171082094.1">
    <property type="nucleotide sequence ID" value="NZ_JABAIV010000002.1"/>
</dbReference>
<dbReference type="SMART" id="SM00304">
    <property type="entry name" value="HAMP"/>
    <property type="match status" value="1"/>
</dbReference>
<dbReference type="InterPro" id="IPR051310">
    <property type="entry name" value="MCP_chemotaxis"/>
</dbReference>
<dbReference type="Pfam" id="PF00672">
    <property type="entry name" value="HAMP"/>
    <property type="match status" value="1"/>
</dbReference>
<dbReference type="FunFam" id="1.10.287.950:FF:000001">
    <property type="entry name" value="Methyl-accepting chemotaxis sensory transducer"/>
    <property type="match status" value="1"/>
</dbReference>
<dbReference type="PANTHER" id="PTHR43531">
    <property type="entry name" value="PROTEIN ICFG"/>
    <property type="match status" value="1"/>
</dbReference>
<reference evidence="9 10" key="1">
    <citation type="submission" date="2020-04" db="EMBL/GenBank/DDBJ databases">
        <title>Massilia sp. nov., a cold adapted bacteria isolated from Arctic soil.</title>
        <authorList>
            <person name="Son J."/>
            <person name="Ka J.-O."/>
        </authorList>
    </citation>
    <scope>NUCLEOTIDE SEQUENCE [LARGE SCALE GENOMIC DNA]</scope>
    <source>
        <strain evidence="9 10">ML15P13</strain>
    </source>
</reference>
<dbReference type="InterPro" id="IPR024478">
    <property type="entry name" value="HlyB_4HB_MCP"/>
</dbReference>
<dbReference type="InterPro" id="IPR047347">
    <property type="entry name" value="YvaQ-like_sensor"/>
</dbReference>
<dbReference type="Pfam" id="PF00015">
    <property type="entry name" value="MCPsignal"/>
    <property type="match status" value="1"/>
</dbReference>
<accession>A0A7Y2JX02</accession>
<dbReference type="GO" id="GO:0004888">
    <property type="term" value="F:transmembrane signaling receptor activity"/>
    <property type="evidence" value="ECO:0007669"/>
    <property type="project" value="TreeGrafter"/>
</dbReference>
<dbReference type="CDD" id="cd11386">
    <property type="entry name" value="MCP_signal"/>
    <property type="match status" value="1"/>
</dbReference>
<dbReference type="CDD" id="cd06225">
    <property type="entry name" value="HAMP"/>
    <property type="match status" value="1"/>
</dbReference>
<dbReference type="CDD" id="cd19411">
    <property type="entry name" value="MCP2201-like_sensor"/>
    <property type="match status" value="1"/>
</dbReference>
<evidence type="ECO:0000256" key="4">
    <source>
        <dbReference type="PROSITE-ProRule" id="PRU00284"/>
    </source>
</evidence>
<dbReference type="GO" id="GO:0006935">
    <property type="term" value="P:chemotaxis"/>
    <property type="evidence" value="ECO:0007669"/>
    <property type="project" value="TreeGrafter"/>
</dbReference>
<evidence type="ECO:0000259" key="8">
    <source>
        <dbReference type="PROSITE" id="PS50885"/>
    </source>
</evidence>
<name>A0A7Y2JX02_9BURK</name>
<evidence type="ECO:0000256" key="2">
    <source>
        <dbReference type="ARBA" id="ARBA00022481"/>
    </source>
</evidence>